<dbReference type="OrthoDB" id="9812084at2"/>
<dbReference type="InterPro" id="IPR001123">
    <property type="entry name" value="LeuE-type"/>
</dbReference>
<dbReference type="AlphaFoldDB" id="A0A369WT90"/>
<keyword evidence="5 6" id="KW-0472">Membrane</keyword>
<comment type="subcellular location">
    <subcellularLocation>
        <location evidence="1">Cell membrane</location>
        <topology evidence="1">Multi-pass membrane protein</topology>
    </subcellularLocation>
</comment>
<accession>A0A369WT90</accession>
<dbReference type="RefSeq" id="WP_114693863.1">
    <property type="nucleotide sequence ID" value="NZ_QQOH01000001.1"/>
</dbReference>
<evidence type="ECO:0000256" key="1">
    <source>
        <dbReference type="ARBA" id="ARBA00004651"/>
    </source>
</evidence>
<evidence type="ECO:0000256" key="4">
    <source>
        <dbReference type="ARBA" id="ARBA00022989"/>
    </source>
</evidence>
<keyword evidence="8" id="KW-1185">Reference proteome</keyword>
<dbReference type="GO" id="GO:0005886">
    <property type="term" value="C:plasma membrane"/>
    <property type="evidence" value="ECO:0007669"/>
    <property type="project" value="UniProtKB-SubCell"/>
</dbReference>
<comment type="caution">
    <text evidence="7">The sequence shown here is derived from an EMBL/GenBank/DDBJ whole genome shotgun (WGS) entry which is preliminary data.</text>
</comment>
<dbReference type="PANTHER" id="PTHR30086:SF20">
    <property type="entry name" value="ARGININE EXPORTER PROTEIN ARGO-RELATED"/>
    <property type="match status" value="1"/>
</dbReference>
<evidence type="ECO:0000256" key="5">
    <source>
        <dbReference type="ARBA" id="ARBA00023136"/>
    </source>
</evidence>
<feature type="transmembrane region" description="Helical" evidence="6">
    <location>
        <begin position="184"/>
        <end position="202"/>
    </location>
</feature>
<evidence type="ECO:0000256" key="2">
    <source>
        <dbReference type="ARBA" id="ARBA00022475"/>
    </source>
</evidence>
<dbReference type="GO" id="GO:0033228">
    <property type="term" value="P:cysteine export across plasma membrane"/>
    <property type="evidence" value="ECO:0007669"/>
    <property type="project" value="TreeGrafter"/>
</dbReference>
<feature type="transmembrane region" description="Helical" evidence="6">
    <location>
        <begin position="71"/>
        <end position="91"/>
    </location>
</feature>
<evidence type="ECO:0000256" key="3">
    <source>
        <dbReference type="ARBA" id="ARBA00022692"/>
    </source>
</evidence>
<dbReference type="GO" id="GO:0015171">
    <property type="term" value="F:amino acid transmembrane transporter activity"/>
    <property type="evidence" value="ECO:0007669"/>
    <property type="project" value="TreeGrafter"/>
</dbReference>
<dbReference type="EMBL" id="QQOH01000001">
    <property type="protein sequence ID" value="RDE24279.1"/>
    <property type="molecule type" value="Genomic_DNA"/>
</dbReference>
<feature type="transmembrane region" description="Helical" evidence="6">
    <location>
        <begin position="39"/>
        <end position="59"/>
    </location>
</feature>
<dbReference type="PANTHER" id="PTHR30086">
    <property type="entry name" value="ARGININE EXPORTER PROTEIN ARGO"/>
    <property type="match status" value="1"/>
</dbReference>
<reference evidence="7 8" key="1">
    <citation type="submission" date="2018-07" db="EMBL/GenBank/DDBJ databases">
        <title>Motiliproteus coralliicola sp. nov., a bacterium isolated from Coral.</title>
        <authorList>
            <person name="Wang G."/>
        </authorList>
    </citation>
    <scope>NUCLEOTIDE SEQUENCE [LARGE SCALE GENOMIC DNA]</scope>
    <source>
        <strain evidence="7 8">C34</strain>
    </source>
</reference>
<name>A0A369WT90_9GAMM</name>
<evidence type="ECO:0000313" key="8">
    <source>
        <dbReference type="Proteomes" id="UP000253769"/>
    </source>
</evidence>
<evidence type="ECO:0000313" key="7">
    <source>
        <dbReference type="EMBL" id="RDE24279.1"/>
    </source>
</evidence>
<dbReference type="Proteomes" id="UP000253769">
    <property type="component" value="Unassembled WGS sequence"/>
</dbReference>
<proteinExistence type="predicted"/>
<dbReference type="Pfam" id="PF01810">
    <property type="entry name" value="LysE"/>
    <property type="match status" value="1"/>
</dbReference>
<feature type="transmembrane region" description="Helical" evidence="6">
    <location>
        <begin position="142"/>
        <end position="163"/>
    </location>
</feature>
<sequence>MSLIIAMSLFSLSMSISPGPVNLISLNTGANAGFKGAFGFVSGATFGFTLLLLLIGWLLGAGVELAAQNTAAAGLVWMGYLGAGYLAYLGWKIASSDASPNRSEQVSPSFIQGAALQWLNPKAWIACVTGVSAFRLAGDTALLLQFAGLYFVICYVSIASWAWTGARLGQLLGSASRLRWLNRLMGTSLMLLAAYLILSMLFNRL</sequence>
<evidence type="ECO:0000256" key="6">
    <source>
        <dbReference type="SAM" id="Phobius"/>
    </source>
</evidence>
<keyword evidence="3 6" id="KW-0812">Transmembrane</keyword>
<organism evidence="7 8">
    <name type="scientific">Motiliproteus coralliicola</name>
    <dbReference type="NCBI Taxonomy" id="2283196"/>
    <lineage>
        <taxon>Bacteria</taxon>
        <taxon>Pseudomonadati</taxon>
        <taxon>Pseudomonadota</taxon>
        <taxon>Gammaproteobacteria</taxon>
        <taxon>Oceanospirillales</taxon>
        <taxon>Oceanospirillaceae</taxon>
        <taxon>Motiliproteus</taxon>
    </lineage>
</organism>
<gene>
    <name evidence="7" type="ORF">DV711_01430</name>
</gene>
<keyword evidence="2" id="KW-1003">Cell membrane</keyword>
<protein>
    <submittedName>
        <fullName evidence="7">LysE family translocator</fullName>
    </submittedName>
</protein>
<keyword evidence="4 6" id="KW-1133">Transmembrane helix</keyword>